<protein>
    <submittedName>
        <fullName evidence="10">Chemotaxis protein LafU</fullName>
    </submittedName>
</protein>
<dbReference type="PANTHER" id="PTHR30329">
    <property type="entry name" value="STATOR ELEMENT OF FLAGELLAR MOTOR COMPLEX"/>
    <property type="match status" value="1"/>
</dbReference>
<dbReference type="PANTHER" id="PTHR30329:SF21">
    <property type="entry name" value="LIPOPROTEIN YIAD-RELATED"/>
    <property type="match status" value="1"/>
</dbReference>
<dbReference type="InterPro" id="IPR025713">
    <property type="entry name" value="MotB-like_N_dom"/>
</dbReference>
<sequence>MLDGVPNEIVIVRRKNSWEDDQLPHGVWKIAYADFMTALMAFFLVMWLINVTDDSVRRGVAQYFNPVKLASTAPNRKGLNDPEINGDTNEAGTKLFTGKLGGSDAPVDQDENFGDGLDKGHRLEEVVETPEMGGAPASGQFTQTHSESILFTDPYAVLDTLSQKIRVADVREDNPKGIGTGLQKNEGVQGGQAYRDPFDPMFWQFRPGRGVASAEAAPDVSLPGDGTAPSSQALAGEVAFAAPFEDGTQPETGITRQNGNAAPGNGPSNGDYMAEQSGTTSFEFVGNGALPDNGDTTDQVVAHVLGKSLEASSTEVIAEVQTETVIGTGDGEGTYEEDFTESSAEVLVARLSEVLAQTEGTALEETASQTTVTREGEGALISLTDDQNFGMFAIGSAEPRPELVKLLERIGKVVAETPGQIVIKGHTDARPFKSKTYDNWRLSSARAHMALYMLTRGGVGKDRFNRVEGYADQDLKVPSDPLAASNRRIEIYLLEGAR</sequence>
<evidence type="ECO:0000256" key="5">
    <source>
        <dbReference type="ARBA" id="ARBA00022989"/>
    </source>
</evidence>
<keyword evidence="4 8" id="KW-0812">Transmembrane</keyword>
<gene>
    <name evidence="10" type="primary">lafU</name>
    <name evidence="10" type="ORF">LAL4801_00857</name>
</gene>
<name>A0A0M6Y0R6_9HYPH</name>
<organism evidence="10 11">
    <name type="scientific">Roseibium aggregatum</name>
    <dbReference type="NCBI Taxonomy" id="187304"/>
    <lineage>
        <taxon>Bacteria</taxon>
        <taxon>Pseudomonadati</taxon>
        <taxon>Pseudomonadota</taxon>
        <taxon>Alphaproteobacteria</taxon>
        <taxon>Hyphomicrobiales</taxon>
        <taxon>Stappiaceae</taxon>
        <taxon>Roseibium</taxon>
    </lineage>
</organism>
<proteinExistence type="inferred from homology"/>
<dbReference type="Proteomes" id="UP000048926">
    <property type="component" value="Unassembled WGS sequence"/>
</dbReference>
<feature type="domain" description="OmpA-like" evidence="9">
    <location>
        <begin position="379"/>
        <end position="497"/>
    </location>
</feature>
<evidence type="ECO:0000313" key="11">
    <source>
        <dbReference type="Proteomes" id="UP000048926"/>
    </source>
</evidence>
<dbReference type="InterPro" id="IPR036737">
    <property type="entry name" value="OmpA-like_sf"/>
</dbReference>
<dbReference type="Pfam" id="PF13677">
    <property type="entry name" value="MotB_plug"/>
    <property type="match status" value="1"/>
</dbReference>
<feature type="transmembrane region" description="Helical" evidence="8">
    <location>
        <begin position="30"/>
        <end position="49"/>
    </location>
</feature>
<dbReference type="OrthoDB" id="7170686at2"/>
<keyword evidence="6 7" id="KW-0472">Membrane</keyword>
<evidence type="ECO:0000256" key="3">
    <source>
        <dbReference type="ARBA" id="ARBA00022475"/>
    </source>
</evidence>
<evidence type="ECO:0000256" key="2">
    <source>
        <dbReference type="ARBA" id="ARBA00008914"/>
    </source>
</evidence>
<dbReference type="STRING" id="187304.B0E33_25860"/>
<evidence type="ECO:0000259" key="9">
    <source>
        <dbReference type="PROSITE" id="PS51123"/>
    </source>
</evidence>
<dbReference type="Pfam" id="PF00691">
    <property type="entry name" value="OmpA"/>
    <property type="match status" value="1"/>
</dbReference>
<dbReference type="SUPFAM" id="SSF103088">
    <property type="entry name" value="OmpA-like"/>
    <property type="match status" value="1"/>
</dbReference>
<keyword evidence="5 8" id="KW-1133">Transmembrane helix</keyword>
<keyword evidence="3" id="KW-1003">Cell membrane</keyword>
<evidence type="ECO:0000256" key="8">
    <source>
        <dbReference type="SAM" id="Phobius"/>
    </source>
</evidence>
<evidence type="ECO:0000256" key="4">
    <source>
        <dbReference type="ARBA" id="ARBA00022692"/>
    </source>
</evidence>
<dbReference type="AlphaFoldDB" id="A0A0M6Y0R6"/>
<dbReference type="EMBL" id="CXST01000001">
    <property type="protein sequence ID" value="CTQ42429.1"/>
    <property type="molecule type" value="Genomic_DNA"/>
</dbReference>
<dbReference type="GO" id="GO:0005886">
    <property type="term" value="C:plasma membrane"/>
    <property type="evidence" value="ECO:0007669"/>
    <property type="project" value="UniProtKB-SubCell"/>
</dbReference>
<comment type="subcellular location">
    <subcellularLocation>
        <location evidence="1">Cell membrane</location>
        <topology evidence="1">Single-pass membrane protein</topology>
    </subcellularLocation>
</comment>
<accession>A0A0M6Y0R6</accession>
<dbReference type="RefSeq" id="WP_055654456.1">
    <property type="nucleotide sequence ID" value="NZ_CXST01000001.1"/>
</dbReference>
<dbReference type="NCBIfam" id="NF004651">
    <property type="entry name" value="PRK05996.1"/>
    <property type="match status" value="1"/>
</dbReference>
<keyword evidence="11" id="KW-1185">Reference proteome</keyword>
<evidence type="ECO:0000256" key="7">
    <source>
        <dbReference type="PROSITE-ProRule" id="PRU00473"/>
    </source>
</evidence>
<evidence type="ECO:0000256" key="6">
    <source>
        <dbReference type="ARBA" id="ARBA00023136"/>
    </source>
</evidence>
<dbReference type="Gene3D" id="3.30.1330.60">
    <property type="entry name" value="OmpA-like domain"/>
    <property type="match status" value="1"/>
</dbReference>
<dbReference type="PROSITE" id="PS51123">
    <property type="entry name" value="OMPA_2"/>
    <property type="match status" value="1"/>
</dbReference>
<evidence type="ECO:0000313" key="10">
    <source>
        <dbReference type="EMBL" id="CTQ42429.1"/>
    </source>
</evidence>
<comment type="similarity">
    <text evidence="2">Belongs to the MotB family.</text>
</comment>
<reference evidence="11" key="1">
    <citation type="submission" date="2015-07" db="EMBL/GenBank/DDBJ databases">
        <authorList>
            <person name="Rodrigo-Torres Lidia"/>
            <person name="Arahal R.David."/>
        </authorList>
    </citation>
    <scope>NUCLEOTIDE SEQUENCE [LARGE SCALE GENOMIC DNA]</scope>
    <source>
        <strain evidence="11">CECT 4801</strain>
    </source>
</reference>
<dbReference type="CDD" id="cd07185">
    <property type="entry name" value="OmpA_C-like"/>
    <property type="match status" value="1"/>
</dbReference>
<evidence type="ECO:0000256" key="1">
    <source>
        <dbReference type="ARBA" id="ARBA00004162"/>
    </source>
</evidence>
<dbReference type="InterPro" id="IPR050330">
    <property type="entry name" value="Bact_OuterMem_StrucFunc"/>
</dbReference>
<dbReference type="InterPro" id="IPR006665">
    <property type="entry name" value="OmpA-like"/>
</dbReference>